<gene>
    <name evidence="1" type="ORF">TsocGM_05715</name>
</gene>
<name>A0A432MNF8_9BACT</name>
<organism evidence="1 2">
    <name type="scientific">Tautonia sociabilis</name>
    <dbReference type="NCBI Taxonomy" id="2080755"/>
    <lineage>
        <taxon>Bacteria</taxon>
        <taxon>Pseudomonadati</taxon>
        <taxon>Planctomycetota</taxon>
        <taxon>Planctomycetia</taxon>
        <taxon>Isosphaerales</taxon>
        <taxon>Isosphaeraceae</taxon>
        <taxon>Tautonia</taxon>
    </lineage>
</organism>
<reference evidence="1 2" key="1">
    <citation type="submission" date="2018-12" db="EMBL/GenBank/DDBJ databases">
        <authorList>
            <person name="Toschakov S.V."/>
        </authorList>
    </citation>
    <scope>NUCLEOTIDE SEQUENCE [LARGE SCALE GENOMIC DNA]</scope>
    <source>
        <strain evidence="1 2">GM2012</strain>
    </source>
</reference>
<comment type="caution">
    <text evidence="1">The sequence shown here is derived from an EMBL/GenBank/DDBJ whole genome shotgun (WGS) entry which is preliminary data.</text>
</comment>
<proteinExistence type="predicted"/>
<dbReference type="EMBL" id="RYZH01000008">
    <property type="protein sequence ID" value="RUL88635.1"/>
    <property type="molecule type" value="Genomic_DNA"/>
</dbReference>
<evidence type="ECO:0000313" key="2">
    <source>
        <dbReference type="Proteomes" id="UP000280296"/>
    </source>
</evidence>
<dbReference type="Proteomes" id="UP000280296">
    <property type="component" value="Unassembled WGS sequence"/>
</dbReference>
<accession>A0A432MNF8</accession>
<reference evidence="1 2" key="2">
    <citation type="submission" date="2019-01" db="EMBL/GenBank/DDBJ databases">
        <title>Tautonia sociabilis, a novel thermotolerant planctomycete of Isosphaeraceae family, isolated from a 4000 m deep subterranean habitat.</title>
        <authorList>
            <person name="Kovaleva O.L."/>
            <person name="Elcheninov A.G."/>
            <person name="Van Heerden E."/>
            <person name="Toshchakov S.V."/>
            <person name="Novikov A."/>
            <person name="Bonch-Osmolovskaya E.A."/>
            <person name="Kublanov I.V."/>
        </authorList>
    </citation>
    <scope>NUCLEOTIDE SEQUENCE [LARGE SCALE GENOMIC DNA]</scope>
    <source>
        <strain evidence="1 2">GM2012</strain>
    </source>
</reference>
<dbReference type="RefSeq" id="WP_126724342.1">
    <property type="nucleotide sequence ID" value="NZ_RYZH01000008.1"/>
</dbReference>
<protein>
    <submittedName>
        <fullName evidence="1">Uncharacterized protein</fullName>
    </submittedName>
</protein>
<sequence length="72" mass="7687">MSCCCAPGESQAVADRSLRLGETRAKAKARVAELIGLGRSPSVRAALLVLAGRDRPAPSKLPLYLQTVRLRN</sequence>
<keyword evidence="2" id="KW-1185">Reference proteome</keyword>
<dbReference type="AlphaFoldDB" id="A0A432MNF8"/>
<evidence type="ECO:0000313" key="1">
    <source>
        <dbReference type="EMBL" id="RUL88635.1"/>
    </source>
</evidence>